<evidence type="ECO:0000313" key="9">
    <source>
        <dbReference type="Proteomes" id="UP000825935"/>
    </source>
</evidence>
<evidence type="ECO:0000313" key="8">
    <source>
        <dbReference type="EMBL" id="KAH7442720.1"/>
    </source>
</evidence>
<dbReference type="EC" id="3.1.1.n2" evidence="4"/>
<keyword evidence="6" id="KW-0472">Membrane</keyword>
<dbReference type="SUPFAM" id="SSF53474">
    <property type="entry name" value="alpha/beta-Hydrolases"/>
    <property type="match status" value="1"/>
</dbReference>
<dbReference type="AlphaFoldDB" id="A0A8T2V683"/>
<dbReference type="GO" id="GO:0016787">
    <property type="term" value="F:hydrolase activity"/>
    <property type="evidence" value="ECO:0007669"/>
    <property type="project" value="UniProtKB-KW"/>
</dbReference>
<gene>
    <name evidence="8" type="ORF">KP509_03G101100</name>
</gene>
<name>A0A8T2V683_CERRI</name>
<accession>A0A8T2V683</accession>
<dbReference type="PROSITE" id="PS00122">
    <property type="entry name" value="CARBOXYLESTERASE_B_1"/>
    <property type="match status" value="1"/>
</dbReference>
<dbReference type="Gene3D" id="3.40.50.1820">
    <property type="entry name" value="alpha/beta hydrolase"/>
    <property type="match status" value="1"/>
</dbReference>
<dbReference type="Pfam" id="PF20434">
    <property type="entry name" value="BD-FAE"/>
    <property type="match status" value="1"/>
</dbReference>
<sequence>MIFVTMACQGDPPLWAALREACEQRTAHHAMSIPQPLAMACPVPDLGLAGPKLLGAHSSHRFAAAGLSKYQSRGCANIREGEKVPQNMSVGSATSVLHNLFLKTQKVPFQAGFEHLSFKNNSITRVIARKSSLRNEFGRAASDTYLISRLSFVLLKFLGIGYRWISKLVALAFYAVFLMPGFLQVGYFYFTDKRVYRSIIYGPKPRNRLDIYLPENLNSPKPVIVFVTGGAWIIGYKAWGALLGLQLVEKDVIVVCLDYRNFPQGTLSDMVEDAMQGISFICNNITDFGGDPTRLYLAGQSAGSHIAACALIEQAIRGIEITESSYNELESKQVDLTWKASQFKGFFGISGCYNLPSLVDHFNQRGLYHSLFVSIVGGEECLPWFSPELRVRNLSTIAEACLPHMYLFHGTNDYSIPCGASESFAEVLASIGAKVTTRFYDGKTHTDIFLQDPLRGGNNQLIADILDVVHAGDEIAQANDALSKPRRLVPEFLLQMARNVSPF</sequence>
<feature type="domain" description="BD-FAE-like" evidence="7">
    <location>
        <begin position="209"/>
        <end position="428"/>
    </location>
</feature>
<keyword evidence="6" id="KW-0812">Transmembrane</keyword>
<dbReference type="Proteomes" id="UP000825935">
    <property type="component" value="Chromosome 3"/>
</dbReference>
<dbReference type="GO" id="GO:0000139">
    <property type="term" value="C:Golgi membrane"/>
    <property type="evidence" value="ECO:0007669"/>
    <property type="project" value="UniProtKB-SubCell"/>
</dbReference>
<evidence type="ECO:0000256" key="1">
    <source>
        <dbReference type="ARBA" id="ARBA00004653"/>
    </source>
</evidence>
<dbReference type="EMBL" id="CM035408">
    <property type="protein sequence ID" value="KAH7442720.1"/>
    <property type="molecule type" value="Genomic_DNA"/>
</dbReference>
<dbReference type="PANTHER" id="PTHR48081">
    <property type="entry name" value="AB HYDROLASE SUPERFAMILY PROTEIN C4A8.06C"/>
    <property type="match status" value="1"/>
</dbReference>
<dbReference type="OrthoDB" id="6495301at2759"/>
<organism evidence="8 9">
    <name type="scientific">Ceratopteris richardii</name>
    <name type="common">Triangle waterfern</name>
    <dbReference type="NCBI Taxonomy" id="49495"/>
    <lineage>
        <taxon>Eukaryota</taxon>
        <taxon>Viridiplantae</taxon>
        <taxon>Streptophyta</taxon>
        <taxon>Embryophyta</taxon>
        <taxon>Tracheophyta</taxon>
        <taxon>Polypodiopsida</taxon>
        <taxon>Polypodiidae</taxon>
        <taxon>Polypodiales</taxon>
        <taxon>Pteridineae</taxon>
        <taxon>Pteridaceae</taxon>
        <taxon>Parkerioideae</taxon>
        <taxon>Ceratopteris</taxon>
    </lineage>
</organism>
<keyword evidence="2" id="KW-0378">Hydrolase</keyword>
<dbReference type="PANTHER" id="PTHR48081:SF33">
    <property type="entry name" value="KYNURENINE FORMAMIDASE"/>
    <property type="match status" value="1"/>
</dbReference>
<dbReference type="InterPro" id="IPR050300">
    <property type="entry name" value="GDXG_lipolytic_enzyme"/>
</dbReference>
<evidence type="ECO:0000256" key="2">
    <source>
        <dbReference type="ARBA" id="ARBA00022801"/>
    </source>
</evidence>
<protein>
    <recommendedName>
        <fullName evidence="4">protein-S-isoprenylcysteine alpha-carbonyl methylesterase</fullName>
        <ecNumber evidence="4">3.1.1.n2</ecNumber>
    </recommendedName>
</protein>
<proteinExistence type="inferred from homology"/>
<comment type="caution">
    <text evidence="8">The sequence shown here is derived from an EMBL/GenBank/DDBJ whole genome shotgun (WGS) entry which is preliminary data.</text>
</comment>
<keyword evidence="6" id="KW-1133">Transmembrane helix</keyword>
<dbReference type="InterPro" id="IPR019826">
    <property type="entry name" value="Carboxylesterase_B_AS"/>
</dbReference>
<comment type="catalytic activity">
    <reaction evidence="5">
        <text>[protein]-C-terminal S-[(2E,6E)-farnesyl]-L-cysteine methyl ester + H2O = [protein]-C-terminal S-[(2E,6E)-farnesyl]-L-cysteine + methanol + H(+)</text>
        <dbReference type="Rhea" id="RHEA:48520"/>
        <dbReference type="Rhea" id="RHEA-COMP:12125"/>
        <dbReference type="Rhea" id="RHEA-COMP:12126"/>
        <dbReference type="ChEBI" id="CHEBI:15377"/>
        <dbReference type="ChEBI" id="CHEBI:15378"/>
        <dbReference type="ChEBI" id="CHEBI:17790"/>
        <dbReference type="ChEBI" id="CHEBI:90510"/>
        <dbReference type="ChEBI" id="CHEBI:90511"/>
        <dbReference type="EC" id="3.1.1.n2"/>
    </reaction>
</comment>
<evidence type="ECO:0000256" key="6">
    <source>
        <dbReference type="SAM" id="Phobius"/>
    </source>
</evidence>
<comment type="subcellular location">
    <subcellularLocation>
        <location evidence="1">Golgi apparatus membrane</location>
        <topology evidence="1">Multi-pass membrane protein</topology>
    </subcellularLocation>
</comment>
<reference evidence="8" key="1">
    <citation type="submission" date="2021-08" db="EMBL/GenBank/DDBJ databases">
        <title>WGS assembly of Ceratopteris richardii.</title>
        <authorList>
            <person name="Marchant D.B."/>
            <person name="Chen G."/>
            <person name="Jenkins J."/>
            <person name="Shu S."/>
            <person name="Leebens-Mack J."/>
            <person name="Grimwood J."/>
            <person name="Schmutz J."/>
            <person name="Soltis P."/>
            <person name="Soltis D."/>
            <person name="Chen Z.-H."/>
        </authorList>
    </citation>
    <scope>NUCLEOTIDE SEQUENCE</scope>
    <source>
        <strain evidence="8">Whitten #5841</strain>
        <tissue evidence="8">Leaf</tissue>
    </source>
</reference>
<evidence type="ECO:0000256" key="3">
    <source>
        <dbReference type="ARBA" id="ARBA00038028"/>
    </source>
</evidence>
<comment type="similarity">
    <text evidence="3">Belongs to the AB hydrolase superfamily. Isoprenylcysteine methylesterase family.</text>
</comment>
<feature type="transmembrane region" description="Helical" evidence="6">
    <location>
        <begin position="171"/>
        <end position="190"/>
    </location>
</feature>
<evidence type="ECO:0000259" key="7">
    <source>
        <dbReference type="Pfam" id="PF20434"/>
    </source>
</evidence>
<evidence type="ECO:0000256" key="4">
    <source>
        <dbReference type="ARBA" id="ARBA00038928"/>
    </source>
</evidence>
<keyword evidence="9" id="KW-1185">Reference proteome</keyword>
<evidence type="ECO:0000256" key="5">
    <source>
        <dbReference type="ARBA" id="ARBA00049507"/>
    </source>
</evidence>
<dbReference type="InterPro" id="IPR029058">
    <property type="entry name" value="AB_hydrolase_fold"/>
</dbReference>
<dbReference type="InterPro" id="IPR049492">
    <property type="entry name" value="BD-FAE-like_dom"/>
</dbReference>